<dbReference type="Proteomes" id="UP000051820">
    <property type="component" value="Unassembled WGS sequence"/>
</dbReference>
<protein>
    <recommendedName>
        <fullName evidence="5">Acetyl-coenzyme A carboxylase carboxyl transferase subunit beta</fullName>
        <shortName evidence="5">ACCase subunit beta</shortName>
        <shortName evidence="5">Acetyl-CoA carboxylase carboxyltransferase subunit beta</shortName>
        <ecNumber evidence="5">2.1.3.15</ecNumber>
    </recommendedName>
</protein>
<dbReference type="OrthoDB" id="9772975at2"/>
<dbReference type="HAMAP" id="MF_01395">
    <property type="entry name" value="AcetylCoA_CT_beta"/>
    <property type="match status" value="1"/>
</dbReference>
<dbReference type="GO" id="GO:0009317">
    <property type="term" value="C:acetyl-CoA carboxylase complex"/>
    <property type="evidence" value="ECO:0007669"/>
    <property type="project" value="InterPro"/>
</dbReference>
<evidence type="ECO:0000256" key="2">
    <source>
        <dbReference type="ARBA" id="ARBA00022679"/>
    </source>
</evidence>
<comment type="subcellular location">
    <subcellularLocation>
        <location evidence="5">Cytoplasm</location>
    </subcellularLocation>
</comment>
<dbReference type="PROSITE" id="PS50980">
    <property type="entry name" value="COA_CT_NTER"/>
    <property type="match status" value="1"/>
</dbReference>
<comment type="similarity">
    <text evidence="5">Belongs to the AccD/PCCB family.</text>
</comment>
<comment type="function">
    <text evidence="5">Component of the acetyl coenzyme A carboxylase (ACC) complex. Biotin carboxylase (BC) catalyzes the carboxylation of biotin on its carrier protein (BCCP) and then the CO(2) group is transferred by the transcarboxylase to acetyl-CoA to form malonyl-CoA.</text>
</comment>
<dbReference type="GO" id="GO:0006633">
    <property type="term" value="P:fatty acid biosynthetic process"/>
    <property type="evidence" value="ECO:0007669"/>
    <property type="project" value="UniProtKB-KW"/>
</dbReference>
<feature type="binding site" evidence="5">
    <location>
        <position position="31"/>
    </location>
    <ligand>
        <name>Zn(2+)</name>
        <dbReference type="ChEBI" id="CHEBI:29105"/>
    </ligand>
</feature>
<accession>A0A0R1VW14</accession>
<reference evidence="7 8" key="1">
    <citation type="journal article" date="2015" name="Genome Announc.">
        <title>Expanding the biotechnology potential of lactobacilli through comparative genomics of 213 strains and associated genera.</title>
        <authorList>
            <person name="Sun Z."/>
            <person name="Harris H.M."/>
            <person name="McCann A."/>
            <person name="Guo C."/>
            <person name="Argimon S."/>
            <person name="Zhang W."/>
            <person name="Yang X."/>
            <person name="Jeffery I.B."/>
            <person name="Cooney J.C."/>
            <person name="Kagawa T.F."/>
            <person name="Liu W."/>
            <person name="Song Y."/>
            <person name="Salvetti E."/>
            <person name="Wrobel A."/>
            <person name="Rasinkangas P."/>
            <person name="Parkhill J."/>
            <person name="Rea M.C."/>
            <person name="O'Sullivan O."/>
            <person name="Ritari J."/>
            <person name="Douillard F.P."/>
            <person name="Paul Ross R."/>
            <person name="Yang R."/>
            <person name="Briner A.E."/>
            <person name="Felis G.E."/>
            <person name="de Vos W.M."/>
            <person name="Barrangou R."/>
            <person name="Klaenhammer T.R."/>
            <person name="Caufield P.W."/>
            <person name="Cui Y."/>
            <person name="Zhang H."/>
            <person name="O'Toole P.W."/>
        </authorList>
    </citation>
    <scope>NUCLEOTIDE SEQUENCE [LARGE SCALE GENOMIC DNA]</scope>
    <source>
        <strain evidence="7 8">DSM 5007</strain>
    </source>
</reference>
<dbReference type="Gene3D" id="3.90.226.10">
    <property type="entry name" value="2-enoyl-CoA Hydratase, Chain A, domain 1"/>
    <property type="match status" value="1"/>
</dbReference>
<keyword evidence="5" id="KW-0276">Fatty acid metabolism</keyword>
<keyword evidence="5" id="KW-0479">Metal-binding</keyword>
<comment type="catalytic activity">
    <reaction evidence="5">
        <text>N(6)-carboxybiotinyl-L-lysyl-[protein] + acetyl-CoA = N(6)-biotinyl-L-lysyl-[protein] + malonyl-CoA</text>
        <dbReference type="Rhea" id="RHEA:54728"/>
        <dbReference type="Rhea" id="RHEA-COMP:10505"/>
        <dbReference type="Rhea" id="RHEA-COMP:10506"/>
        <dbReference type="ChEBI" id="CHEBI:57288"/>
        <dbReference type="ChEBI" id="CHEBI:57384"/>
        <dbReference type="ChEBI" id="CHEBI:83144"/>
        <dbReference type="ChEBI" id="CHEBI:83145"/>
        <dbReference type="EC" id="2.1.3.15"/>
    </reaction>
</comment>
<evidence type="ECO:0000313" key="7">
    <source>
        <dbReference type="EMBL" id="KRM09921.1"/>
    </source>
</evidence>
<keyword evidence="4 5" id="KW-0443">Lipid metabolism</keyword>
<dbReference type="PRINTS" id="PR01070">
    <property type="entry name" value="ACCCTRFRASEB"/>
</dbReference>
<dbReference type="InterPro" id="IPR000438">
    <property type="entry name" value="Acetyl_CoA_COase_Trfase_b_su"/>
</dbReference>
<comment type="pathway">
    <text evidence="5">Lipid metabolism; malonyl-CoA biosynthesis; malonyl-CoA from acetyl-CoA: step 1/1.</text>
</comment>
<keyword evidence="2 5" id="KW-0808">Transferase</keyword>
<evidence type="ECO:0000313" key="8">
    <source>
        <dbReference type="Proteomes" id="UP000051820"/>
    </source>
</evidence>
<keyword evidence="5" id="KW-0275">Fatty acid biosynthesis</keyword>
<dbReference type="STRING" id="1423807.FD16_GL001515"/>
<gene>
    <name evidence="5" type="primary">accD</name>
    <name evidence="7" type="ORF">FD16_GL001515</name>
</gene>
<dbReference type="PANTHER" id="PTHR42995">
    <property type="entry name" value="ACETYL-COENZYME A CARBOXYLASE CARBOXYL TRANSFERASE SUBUNIT BETA, CHLOROPLASTIC"/>
    <property type="match status" value="1"/>
</dbReference>
<proteinExistence type="inferred from homology"/>
<dbReference type="AlphaFoldDB" id="A0A0R1VW14"/>
<dbReference type="GO" id="GO:2001295">
    <property type="term" value="P:malonyl-CoA biosynthetic process"/>
    <property type="evidence" value="ECO:0007669"/>
    <property type="project" value="UniProtKB-UniRule"/>
</dbReference>
<evidence type="ECO:0000256" key="1">
    <source>
        <dbReference type="ARBA" id="ARBA00022516"/>
    </source>
</evidence>
<comment type="caution">
    <text evidence="5">Lacks conserved residue(s) required for the propagation of feature annotation.</text>
</comment>
<evidence type="ECO:0000256" key="5">
    <source>
        <dbReference type="HAMAP-Rule" id="MF_01395"/>
    </source>
</evidence>
<feature type="binding site" evidence="5">
    <location>
        <position position="48"/>
    </location>
    <ligand>
        <name>Zn(2+)</name>
        <dbReference type="ChEBI" id="CHEBI:29105"/>
    </ligand>
</feature>
<dbReference type="RefSeq" id="WP_010622546.1">
    <property type="nucleotide sequence ID" value="NZ_AZGF01000033.1"/>
</dbReference>
<keyword evidence="5" id="KW-0067">ATP-binding</keyword>
<evidence type="ECO:0000259" key="6">
    <source>
        <dbReference type="PROSITE" id="PS50980"/>
    </source>
</evidence>
<evidence type="ECO:0000256" key="3">
    <source>
        <dbReference type="ARBA" id="ARBA00022771"/>
    </source>
</evidence>
<dbReference type="EC" id="2.1.3.15" evidence="5"/>
<dbReference type="GO" id="GO:0008270">
    <property type="term" value="F:zinc ion binding"/>
    <property type="evidence" value="ECO:0007669"/>
    <property type="project" value="UniProtKB-UniRule"/>
</dbReference>
<evidence type="ECO:0000256" key="4">
    <source>
        <dbReference type="ARBA" id="ARBA00023098"/>
    </source>
</evidence>
<keyword evidence="5" id="KW-0963">Cytoplasm</keyword>
<dbReference type="InterPro" id="IPR011762">
    <property type="entry name" value="COA_CT_N"/>
</dbReference>
<feature type="binding site" evidence="5">
    <location>
        <position position="28"/>
    </location>
    <ligand>
        <name>Zn(2+)</name>
        <dbReference type="ChEBI" id="CHEBI:29105"/>
    </ligand>
</feature>
<name>A0A0R1VW14_9LACO</name>
<dbReference type="SUPFAM" id="SSF52096">
    <property type="entry name" value="ClpP/crotonase"/>
    <property type="match status" value="1"/>
</dbReference>
<comment type="subunit">
    <text evidence="5">Acetyl-CoA carboxylase is a heterohexamer composed of biotin carboxyl carrier protein (AccB), biotin carboxylase (AccC) and two subunits each of ACCase subunit alpha (AccA) and ACCase subunit beta (AccD).</text>
</comment>
<dbReference type="PANTHER" id="PTHR42995:SF5">
    <property type="entry name" value="ACETYL-COENZYME A CARBOXYLASE CARBOXYL TRANSFERASE SUBUNIT BETA, CHLOROPLASTIC"/>
    <property type="match status" value="1"/>
</dbReference>
<feature type="domain" description="CoA carboxyltransferase N-terminal" evidence="6">
    <location>
        <begin position="24"/>
        <end position="276"/>
    </location>
</feature>
<comment type="caution">
    <text evidence="7">The sequence shown here is derived from an EMBL/GenBank/DDBJ whole genome shotgun (WGS) entry which is preliminary data.</text>
</comment>
<dbReference type="EMBL" id="AZGF01000033">
    <property type="protein sequence ID" value="KRM09921.1"/>
    <property type="molecule type" value="Genomic_DNA"/>
</dbReference>
<dbReference type="UniPathway" id="UPA00655">
    <property type="reaction ID" value="UER00711"/>
</dbReference>
<dbReference type="eggNOG" id="COG0777">
    <property type="taxonomic scope" value="Bacteria"/>
</dbReference>
<dbReference type="GO" id="GO:0003989">
    <property type="term" value="F:acetyl-CoA carboxylase activity"/>
    <property type="evidence" value="ECO:0007669"/>
    <property type="project" value="InterPro"/>
</dbReference>
<dbReference type="PATRIC" id="fig|1423807.3.peg.1552"/>
<keyword evidence="5" id="KW-0862">Zinc</keyword>
<keyword evidence="8" id="KW-1185">Reference proteome</keyword>
<feature type="binding site" evidence="5">
    <location>
        <position position="45"/>
    </location>
    <ligand>
        <name>Zn(2+)</name>
        <dbReference type="ChEBI" id="CHEBI:29105"/>
    </ligand>
</feature>
<keyword evidence="1 5" id="KW-0444">Lipid biosynthesis</keyword>
<dbReference type="InterPro" id="IPR034733">
    <property type="entry name" value="AcCoA_carboxyl_beta"/>
</dbReference>
<keyword evidence="5" id="KW-0547">Nucleotide-binding</keyword>
<comment type="cofactor">
    <cofactor evidence="5">
        <name>Zn(2+)</name>
        <dbReference type="ChEBI" id="CHEBI:29105"/>
    </cofactor>
    <text evidence="5">Binds 1 zinc ion per subunit.</text>
</comment>
<sequence length="276" mass="30474">MTSKFETPTPSELSQRTDKIPDNLMHRCPICHQVMTHYQSADKTCPNCGYGFRLTARERVEAITDTFEEIDRDVTIPSRFDDSLYLQKIERAKQATKLNESVLTGFASINRQQCGLAIMDSHFIMGSLGSATGEKLTRLFEAAKQKRVPVVLFAASGGARMQEGMNSLMQMAKVSQAVADFQAAGLAYIVVLTDPTMGGVTASFATQGDVILAEPHAMIGFAGRRVIEQTIKQAPPQDFQRAETLLAHGLIDAIVQRVDLKQTLSQLLQWHQVKEA</sequence>
<keyword evidence="3 5" id="KW-0863">Zinc-finger</keyword>
<dbReference type="GO" id="GO:0016743">
    <property type="term" value="F:carboxyl- or carbamoyltransferase activity"/>
    <property type="evidence" value="ECO:0007669"/>
    <property type="project" value="UniProtKB-UniRule"/>
</dbReference>
<organism evidence="7 8">
    <name type="scientific">Paucilactobacillus suebicus DSM 5007 = KCTC 3549</name>
    <dbReference type="NCBI Taxonomy" id="1423807"/>
    <lineage>
        <taxon>Bacteria</taxon>
        <taxon>Bacillati</taxon>
        <taxon>Bacillota</taxon>
        <taxon>Bacilli</taxon>
        <taxon>Lactobacillales</taxon>
        <taxon>Lactobacillaceae</taxon>
        <taxon>Paucilactobacillus</taxon>
    </lineage>
</organism>
<dbReference type="InterPro" id="IPR029045">
    <property type="entry name" value="ClpP/crotonase-like_dom_sf"/>
</dbReference>
<dbReference type="Pfam" id="PF01039">
    <property type="entry name" value="Carboxyl_trans"/>
    <property type="match status" value="1"/>
</dbReference>
<dbReference type="GO" id="GO:0005524">
    <property type="term" value="F:ATP binding"/>
    <property type="evidence" value="ECO:0007669"/>
    <property type="project" value="UniProtKB-KW"/>
</dbReference>